<dbReference type="SUPFAM" id="SSF54695">
    <property type="entry name" value="POZ domain"/>
    <property type="match status" value="1"/>
</dbReference>
<name>A0A397IUM5_9GLOM</name>
<gene>
    <name evidence="2" type="ORF">Glove_199g48</name>
</gene>
<dbReference type="Proteomes" id="UP000266861">
    <property type="component" value="Unassembled WGS sequence"/>
</dbReference>
<reference evidence="2 3" key="1">
    <citation type="submission" date="2018-08" db="EMBL/GenBank/DDBJ databases">
        <title>Genome and evolution of the arbuscular mycorrhizal fungus Diversispora epigaea (formerly Glomus versiforme) and its bacterial endosymbionts.</title>
        <authorList>
            <person name="Sun X."/>
            <person name="Fei Z."/>
            <person name="Harrison M."/>
        </authorList>
    </citation>
    <scope>NUCLEOTIDE SEQUENCE [LARGE SCALE GENOMIC DNA]</scope>
    <source>
        <strain evidence="2 3">IT104</strain>
    </source>
</reference>
<organism evidence="2 3">
    <name type="scientific">Diversispora epigaea</name>
    <dbReference type="NCBI Taxonomy" id="1348612"/>
    <lineage>
        <taxon>Eukaryota</taxon>
        <taxon>Fungi</taxon>
        <taxon>Fungi incertae sedis</taxon>
        <taxon>Mucoromycota</taxon>
        <taxon>Glomeromycotina</taxon>
        <taxon>Glomeromycetes</taxon>
        <taxon>Diversisporales</taxon>
        <taxon>Diversisporaceae</taxon>
        <taxon>Diversispora</taxon>
    </lineage>
</organism>
<dbReference type="InterPro" id="IPR011333">
    <property type="entry name" value="SKP1/BTB/POZ_sf"/>
</dbReference>
<dbReference type="PROSITE" id="PS50097">
    <property type="entry name" value="BTB"/>
    <property type="match status" value="1"/>
</dbReference>
<dbReference type="Gene3D" id="3.30.710.10">
    <property type="entry name" value="Potassium Channel Kv1.1, Chain A"/>
    <property type="match status" value="1"/>
</dbReference>
<evidence type="ECO:0000313" key="2">
    <source>
        <dbReference type="EMBL" id="RHZ76330.1"/>
    </source>
</evidence>
<evidence type="ECO:0000259" key="1">
    <source>
        <dbReference type="PROSITE" id="PS50097"/>
    </source>
</evidence>
<dbReference type="Pfam" id="PF00651">
    <property type="entry name" value="BTB"/>
    <property type="match status" value="1"/>
</dbReference>
<feature type="domain" description="BTB" evidence="1">
    <location>
        <begin position="23"/>
        <end position="95"/>
    </location>
</feature>
<sequence length="224" mass="26608">MSFKFFDKLSQDFSELLNDEKEYNVVIEVDKEENMKSFTTHSIVLRYHSSYFDKELENAPANENQIKTIIKPNISFQKFEIILNYQESYLIESKDSWLRTHFSLVYRSILDKGFTSLQETALISILKRDDLQIEEKWSNENFETLKITLHQCLPLIRYFHIPGEVLWEKVKPYKKILEEELWDDIIQHTISPNKSITSIILLARIISNLELPSRTTSTPNFHRD</sequence>
<keyword evidence="3" id="KW-1185">Reference proteome</keyword>
<comment type="caution">
    <text evidence="2">The sequence shown here is derived from an EMBL/GenBank/DDBJ whole genome shotgun (WGS) entry which is preliminary data.</text>
</comment>
<protein>
    <recommendedName>
        <fullName evidence="1">BTB domain-containing protein</fullName>
    </recommendedName>
</protein>
<dbReference type="OrthoDB" id="194443at2759"/>
<dbReference type="AlphaFoldDB" id="A0A397IUM5"/>
<evidence type="ECO:0000313" key="3">
    <source>
        <dbReference type="Proteomes" id="UP000266861"/>
    </source>
</evidence>
<dbReference type="EMBL" id="PQFF01000187">
    <property type="protein sequence ID" value="RHZ76330.1"/>
    <property type="molecule type" value="Genomic_DNA"/>
</dbReference>
<dbReference type="InterPro" id="IPR000210">
    <property type="entry name" value="BTB/POZ_dom"/>
</dbReference>
<accession>A0A397IUM5</accession>
<proteinExistence type="predicted"/>